<reference evidence="2 3" key="1">
    <citation type="journal article" date="2015" name="Nature">
        <title>rRNA introns, odd ribosomes, and small enigmatic genomes across a large radiation of phyla.</title>
        <authorList>
            <person name="Brown C.T."/>
            <person name="Hug L.A."/>
            <person name="Thomas B.C."/>
            <person name="Sharon I."/>
            <person name="Castelle C.J."/>
            <person name="Singh A."/>
            <person name="Wilkins M.J."/>
            <person name="Williams K.H."/>
            <person name="Banfield J.F."/>
        </authorList>
    </citation>
    <scope>NUCLEOTIDE SEQUENCE [LARGE SCALE GENOMIC DNA]</scope>
</reference>
<feature type="region of interest" description="Disordered" evidence="1">
    <location>
        <begin position="283"/>
        <end position="309"/>
    </location>
</feature>
<dbReference type="Proteomes" id="UP000034531">
    <property type="component" value="Unassembled WGS sequence"/>
</dbReference>
<sequence length="309" mass="34577">MLKLVIAKNMEIIPDHFKEAGMPILFPIGTAGKPLDDGAAFQKDGTLTEVIRIRTGDIPGEVIDTRDIGFCGRDWVEEAKLSDNLRIDWEPRQDTRADLVVLDAFIYGRKSNKRPQLQFLARDDNPANSIRDLEPDVVLGEQRFLIKKLLEENGWDGRVVIKGENGAPKNPKEFRAFCREHGFMGIRIVHGGIGPLVKTNAGYGAMVSENGYTRDDYRLKVMSWIADADTLLIADPEALRNSQKGPEIMRMHTALREAYYRVYRETEAPSLNPEQMALHSAVEGGQYRSNGTGAYESRVSPHPGSPERG</sequence>
<evidence type="ECO:0000313" key="2">
    <source>
        <dbReference type="EMBL" id="KKR51361.1"/>
    </source>
</evidence>
<protein>
    <submittedName>
        <fullName evidence="2">Uncharacterized protein</fullName>
    </submittedName>
</protein>
<dbReference type="AlphaFoldDB" id="A0A0G0RN85"/>
<organism evidence="2 3">
    <name type="scientific">Candidatus Curtissbacteria bacterium GW2011_GWA1_40_16</name>
    <dbReference type="NCBI Taxonomy" id="1618405"/>
    <lineage>
        <taxon>Bacteria</taxon>
        <taxon>Candidatus Curtissiibacteriota</taxon>
    </lineage>
</organism>
<name>A0A0G0RN85_9BACT</name>
<gene>
    <name evidence="2" type="ORF">UT84_C0001G0046</name>
</gene>
<dbReference type="EMBL" id="LBYI01000001">
    <property type="protein sequence ID" value="KKR51361.1"/>
    <property type="molecule type" value="Genomic_DNA"/>
</dbReference>
<evidence type="ECO:0000256" key="1">
    <source>
        <dbReference type="SAM" id="MobiDB-lite"/>
    </source>
</evidence>
<proteinExistence type="predicted"/>
<evidence type="ECO:0000313" key="3">
    <source>
        <dbReference type="Proteomes" id="UP000034531"/>
    </source>
</evidence>
<comment type="caution">
    <text evidence="2">The sequence shown here is derived from an EMBL/GenBank/DDBJ whole genome shotgun (WGS) entry which is preliminary data.</text>
</comment>
<accession>A0A0G0RN85</accession>